<dbReference type="Proteomes" id="UP000824890">
    <property type="component" value="Unassembled WGS sequence"/>
</dbReference>
<proteinExistence type="predicted"/>
<feature type="compositionally biased region" description="Basic and acidic residues" evidence="1">
    <location>
        <begin position="376"/>
        <end position="393"/>
    </location>
</feature>
<feature type="compositionally biased region" description="Polar residues" evidence="1">
    <location>
        <begin position="117"/>
        <end position="138"/>
    </location>
</feature>
<feature type="region of interest" description="Disordered" evidence="1">
    <location>
        <begin position="294"/>
        <end position="393"/>
    </location>
</feature>
<sequence length="393" mass="43902">MHEQRPEATNKLVLSTKESTATATVLVRAWPQSKPRSPPPTRIIEKPNEDSHNWRSKALERVPEPQVYNSPPYTQKRDLEKERFLQRKNPFPQKGLSEWRKKPTPLPLVLKPIDASASGQPQDPSYKITENQSLQGSPRRQVEEQIIKDLNEATLMYLSCPDPTEAAARRQRVLAEDARGQTEETAAGILRICESESPPGIDFDLAMQPSDVEVTPPPVTRRGEPNDIGGLGLMTQTNNTTEEIQAGKLKSVIVSPNGLLEEGNETLRNFQKKAKNKISKQTKMRSPRLLSNILRGASSKKRKLSQIQQSPVNDRKRMTGASTLNQKTSGAAREGVRLAKDTTLPARNPAIQLIPAITKKKQDNRASPAKQQDANQRNERAGPSRRETTYATR</sequence>
<accession>A0ABQ7XYL8</accession>
<feature type="region of interest" description="Disordered" evidence="1">
    <location>
        <begin position="114"/>
        <end position="141"/>
    </location>
</feature>
<feature type="region of interest" description="Disordered" evidence="1">
    <location>
        <begin position="27"/>
        <end position="53"/>
    </location>
</feature>
<protein>
    <submittedName>
        <fullName evidence="2">Uncharacterized protein</fullName>
    </submittedName>
</protein>
<comment type="caution">
    <text evidence="2">The sequence shown here is derived from an EMBL/GenBank/DDBJ whole genome shotgun (WGS) entry which is preliminary data.</text>
</comment>
<name>A0ABQ7XYL8_BRANA</name>
<keyword evidence="3" id="KW-1185">Reference proteome</keyword>
<feature type="compositionally biased region" description="Polar residues" evidence="1">
    <location>
        <begin position="320"/>
        <end position="329"/>
    </location>
</feature>
<evidence type="ECO:0000256" key="1">
    <source>
        <dbReference type="SAM" id="MobiDB-lite"/>
    </source>
</evidence>
<organism evidence="2 3">
    <name type="scientific">Brassica napus</name>
    <name type="common">Rape</name>
    <dbReference type="NCBI Taxonomy" id="3708"/>
    <lineage>
        <taxon>Eukaryota</taxon>
        <taxon>Viridiplantae</taxon>
        <taxon>Streptophyta</taxon>
        <taxon>Embryophyta</taxon>
        <taxon>Tracheophyta</taxon>
        <taxon>Spermatophyta</taxon>
        <taxon>Magnoliopsida</taxon>
        <taxon>eudicotyledons</taxon>
        <taxon>Gunneridae</taxon>
        <taxon>Pentapetalae</taxon>
        <taxon>rosids</taxon>
        <taxon>malvids</taxon>
        <taxon>Brassicales</taxon>
        <taxon>Brassicaceae</taxon>
        <taxon>Brassiceae</taxon>
        <taxon>Brassica</taxon>
    </lineage>
</organism>
<feature type="compositionally biased region" description="Basic and acidic residues" evidence="1">
    <location>
        <begin position="43"/>
        <end position="53"/>
    </location>
</feature>
<reference evidence="2 3" key="1">
    <citation type="submission" date="2021-05" db="EMBL/GenBank/DDBJ databases">
        <title>Genome Assembly of Synthetic Allotetraploid Brassica napus Reveals Homoeologous Exchanges between Subgenomes.</title>
        <authorList>
            <person name="Davis J.T."/>
        </authorList>
    </citation>
    <scope>NUCLEOTIDE SEQUENCE [LARGE SCALE GENOMIC DNA]</scope>
    <source>
        <strain evidence="3">cv. Da-Ae</strain>
        <tissue evidence="2">Seedling</tissue>
    </source>
</reference>
<gene>
    <name evidence="2" type="ORF">HID58_089252</name>
</gene>
<dbReference type="EMBL" id="JAGKQM010000019">
    <property type="protein sequence ID" value="KAH0860991.1"/>
    <property type="molecule type" value="Genomic_DNA"/>
</dbReference>
<feature type="non-terminal residue" evidence="2">
    <location>
        <position position="393"/>
    </location>
</feature>
<evidence type="ECO:0000313" key="3">
    <source>
        <dbReference type="Proteomes" id="UP000824890"/>
    </source>
</evidence>
<evidence type="ECO:0000313" key="2">
    <source>
        <dbReference type="EMBL" id="KAH0860991.1"/>
    </source>
</evidence>